<dbReference type="Gene3D" id="3.30.70.660">
    <property type="entry name" value="Pseudouridine synthase I, catalytic domain, C-terminal subdomain"/>
    <property type="match status" value="1"/>
</dbReference>
<sequence>MEETDDLDPRARVASLCRRIQELERENERLRSQLSICSCSKEKDARSCTSEFVGVNGTSKGGSQGNAFLETTELAKSFPPDIPLTSPSALAEEPFDYLHLEKSAKFSKLRLKDQPGCQPSTMQVCAKRYVALKVMYFGKRFYGFASEAQMDPTIESEVFKALERTKLLVGSRTESKYSRCGRTDKGVSSSGQVLSLYLRSNLKDAEGNIKKQEIDYVKVLNRVLPSDIRVVGWCPVSTDFSARFSCLSREYRYLFWRGALDIAAMRKAAEKLIGEHDFRNFCKMDAANVKNYKRKITKFDISPCNQRFDVDELWAITVKGSAFLWHQVRCMVSVLFMIGQGLESPDVVDVLLDIEMTPRKPQYTMATELPLILQFCEFKDVNFICSSESRRALHEHLTNELRTYMLQAAIYHETLSCLSTPEEGPSEPGKKKRGHVPLILRPTEPSFDERRAKLDMRTIYDS</sequence>
<evidence type="ECO:0000256" key="3">
    <source>
        <dbReference type="ARBA" id="ARBA00023235"/>
    </source>
</evidence>
<evidence type="ECO:0000313" key="7">
    <source>
        <dbReference type="EMBL" id="ONK65235.1"/>
    </source>
</evidence>
<dbReference type="SUPFAM" id="SSF55120">
    <property type="entry name" value="Pseudouridine synthase"/>
    <property type="match status" value="1"/>
</dbReference>
<reference evidence="8" key="1">
    <citation type="journal article" date="2017" name="Nat. Commun.">
        <title>The asparagus genome sheds light on the origin and evolution of a young Y chromosome.</title>
        <authorList>
            <person name="Harkess A."/>
            <person name="Zhou J."/>
            <person name="Xu C."/>
            <person name="Bowers J.E."/>
            <person name="Van der Hulst R."/>
            <person name="Ayyampalayam S."/>
            <person name="Mercati F."/>
            <person name="Riccardi P."/>
            <person name="McKain M.R."/>
            <person name="Kakrana A."/>
            <person name="Tang H."/>
            <person name="Ray J."/>
            <person name="Groenendijk J."/>
            <person name="Arikit S."/>
            <person name="Mathioni S.M."/>
            <person name="Nakano M."/>
            <person name="Shan H."/>
            <person name="Telgmann-Rauber A."/>
            <person name="Kanno A."/>
            <person name="Yue Z."/>
            <person name="Chen H."/>
            <person name="Li W."/>
            <person name="Chen Y."/>
            <person name="Xu X."/>
            <person name="Zhang Y."/>
            <person name="Luo S."/>
            <person name="Chen H."/>
            <person name="Gao J."/>
            <person name="Mao Z."/>
            <person name="Pires J.C."/>
            <person name="Luo M."/>
            <person name="Kudrna D."/>
            <person name="Wing R.A."/>
            <person name="Meyers B.C."/>
            <person name="Yi K."/>
            <person name="Kong H."/>
            <person name="Lavrijsen P."/>
            <person name="Sunseri F."/>
            <person name="Falavigna A."/>
            <person name="Ye Y."/>
            <person name="Leebens-Mack J.H."/>
            <person name="Chen G."/>
        </authorList>
    </citation>
    <scope>NUCLEOTIDE SEQUENCE [LARGE SCALE GENOMIC DNA]</scope>
    <source>
        <strain evidence="8">cv. DH0086</strain>
    </source>
</reference>
<dbReference type="CDD" id="cd02569">
    <property type="entry name" value="PseudoU_synth_ScPus3"/>
    <property type="match status" value="1"/>
</dbReference>
<dbReference type="FunFam" id="3.30.70.660:FF:000010">
    <property type="entry name" value="tRNA pseudouridine synthase"/>
    <property type="match status" value="1"/>
</dbReference>
<dbReference type="AlphaFoldDB" id="A0A5P1EH44"/>
<feature type="region of interest" description="Disordered" evidence="5">
    <location>
        <begin position="419"/>
        <end position="438"/>
    </location>
</feature>
<dbReference type="InterPro" id="IPR020103">
    <property type="entry name" value="PsdUridine_synth_cat_dom_sf"/>
</dbReference>
<feature type="coiled-coil region" evidence="4">
    <location>
        <begin position="13"/>
        <end position="40"/>
    </location>
</feature>
<keyword evidence="2" id="KW-0819">tRNA processing</keyword>
<evidence type="ECO:0000256" key="2">
    <source>
        <dbReference type="ARBA" id="ARBA00022694"/>
    </source>
</evidence>
<dbReference type="InterPro" id="IPR020094">
    <property type="entry name" value="TruA/RsuA/RluB/E/F_N"/>
</dbReference>
<dbReference type="FunFam" id="3.30.70.580:FF:000012">
    <property type="entry name" value="tRNA pseudouridine synthase"/>
    <property type="match status" value="1"/>
</dbReference>
<dbReference type="GO" id="GO:0005737">
    <property type="term" value="C:cytoplasm"/>
    <property type="evidence" value="ECO:0007669"/>
    <property type="project" value="TreeGrafter"/>
</dbReference>
<feature type="domain" description="Pseudouridine synthase I TruA alpha/beta" evidence="6">
    <location>
        <begin position="268"/>
        <end position="378"/>
    </location>
</feature>
<dbReference type="GO" id="GO:0009982">
    <property type="term" value="F:pseudouridine synthase activity"/>
    <property type="evidence" value="ECO:0007669"/>
    <property type="project" value="InterPro"/>
</dbReference>
<dbReference type="HAMAP" id="MF_00171">
    <property type="entry name" value="TruA"/>
    <property type="match status" value="1"/>
</dbReference>
<dbReference type="OMA" id="YFGWEYN"/>
<gene>
    <name evidence="7" type="ORF">A4U43_C07F35060</name>
</gene>
<dbReference type="GO" id="GO:0003723">
    <property type="term" value="F:RNA binding"/>
    <property type="evidence" value="ECO:0007669"/>
    <property type="project" value="InterPro"/>
</dbReference>
<evidence type="ECO:0000313" key="8">
    <source>
        <dbReference type="Proteomes" id="UP000243459"/>
    </source>
</evidence>
<dbReference type="InterPro" id="IPR001406">
    <property type="entry name" value="PsdUridine_synth_TruA"/>
</dbReference>
<dbReference type="InterPro" id="IPR020097">
    <property type="entry name" value="PsdUridine_synth_TruA_a/b_dom"/>
</dbReference>
<keyword evidence="8" id="KW-1185">Reference proteome</keyword>
<dbReference type="Gramene" id="ONK65235">
    <property type="protein sequence ID" value="ONK65235"/>
    <property type="gene ID" value="A4U43_C07F35060"/>
</dbReference>
<dbReference type="InterPro" id="IPR041707">
    <property type="entry name" value="Pus3-like"/>
</dbReference>
<evidence type="ECO:0000256" key="1">
    <source>
        <dbReference type="ARBA" id="ARBA00009375"/>
    </source>
</evidence>
<dbReference type="GO" id="GO:1990481">
    <property type="term" value="P:mRNA pseudouridine synthesis"/>
    <property type="evidence" value="ECO:0007669"/>
    <property type="project" value="TreeGrafter"/>
</dbReference>
<dbReference type="EMBL" id="CM007387">
    <property type="protein sequence ID" value="ONK65235.1"/>
    <property type="molecule type" value="Genomic_DNA"/>
</dbReference>
<keyword evidence="4" id="KW-0175">Coiled coil</keyword>
<name>A0A5P1EH44_ASPOF</name>
<organism evidence="7 8">
    <name type="scientific">Asparagus officinalis</name>
    <name type="common">Garden asparagus</name>
    <dbReference type="NCBI Taxonomy" id="4686"/>
    <lineage>
        <taxon>Eukaryota</taxon>
        <taxon>Viridiplantae</taxon>
        <taxon>Streptophyta</taxon>
        <taxon>Embryophyta</taxon>
        <taxon>Tracheophyta</taxon>
        <taxon>Spermatophyta</taxon>
        <taxon>Magnoliopsida</taxon>
        <taxon>Liliopsida</taxon>
        <taxon>Asparagales</taxon>
        <taxon>Asparagaceae</taxon>
        <taxon>Asparagoideae</taxon>
        <taxon>Asparagus</taxon>
    </lineage>
</organism>
<evidence type="ECO:0000256" key="5">
    <source>
        <dbReference type="SAM" id="MobiDB-lite"/>
    </source>
</evidence>
<dbReference type="GO" id="GO:0031119">
    <property type="term" value="P:tRNA pseudouridine synthesis"/>
    <property type="evidence" value="ECO:0007669"/>
    <property type="project" value="TreeGrafter"/>
</dbReference>
<comment type="similarity">
    <text evidence="1">Belongs to the tRNA pseudouridine synthase TruA family.</text>
</comment>
<evidence type="ECO:0000256" key="4">
    <source>
        <dbReference type="SAM" id="Coils"/>
    </source>
</evidence>
<accession>A0A5P1EH44</accession>
<dbReference type="InterPro" id="IPR020095">
    <property type="entry name" value="PsdUridine_synth_TruA_C"/>
</dbReference>
<dbReference type="PANTHER" id="PTHR11142">
    <property type="entry name" value="PSEUDOURIDYLATE SYNTHASE"/>
    <property type="match status" value="1"/>
</dbReference>
<dbReference type="Pfam" id="PF01416">
    <property type="entry name" value="PseudoU_synth_1"/>
    <property type="match status" value="1"/>
</dbReference>
<dbReference type="NCBIfam" id="TIGR00071">
    <property type="entry name" value="hisT_truA"/>
    <property type="match status" value="1"/>
</dbReference>
<proteinExistence type="inferred from homology"/>
<dbReference type="GO" id="GO:0005634">
    <property type="term" value="C:nucleus"/>
    <property type="evidence" value="ECO:0007669"/>
    <property type="project" value="TreeGrafter"/>
</dbReference>
<dbReference type="Gene3D" id="3.30.70.580">
    <property type="entry name" value="Pseudouridine synthase I, catalytic domain, N-terminal subdomain"/>
    <property type="match status" value="1"/>
</dbReference>
<protein>
    <submittedName>
        <fullName evidence="7">tRNA pseudouridine(38/39) synthase</fullName>
    </submittedName>
</protein>
<evidence type="ECO:0000259" key="6">
    <source>
        <dbReference type="Pfam" id="PF01416"/>
    </source>
</evidence>
<keyword evidence="3" id="KW-0413">Isomerase</keyword>
<dbReference type="Proteomes" id="UP000243459">
    <property type="component" value="Chromosome 7"/>
</dbReference>
<dbReference type="PANTHER" id="PTHR11142:SF5">
    <property type="entry name" value="TRNA PSEUDOURIDINE(38_39) SYNTHASE"/>
    <property type="match status" value="1"/>
</dbReference>